<feature type="transmembrane region" description="Helical" evidence="1">
    <location>
        <begin position="28"/>
        <end position="45"/>
    </location>
</feature>
<dbReference type="EMBL" id="GGEC01073909">
    <property type="protein sequence ID" value="MBX54393.1"/>
    <property type="molecule type" value="Transcribed_RNA"/>
</dbReference>
<organism evidence="2">
    <name type="scientific">Rhizophora mucronata</name>
    <name type="common">Asiatic mangrove</name>
    <dbReference type="NCBI Taxonomy" id="61149"/>
    <lineage>
        <taxon>Eukaryota</taxon>
        <taxon>Viridiplantae</taxon>
        <taxon>Streptophyta</taxon>
        <taxon>Embryophyta</taxon>
        <taxon>Tracheophyta</taxon>
        <taxon>Spermatophyta</taxon>
        <taxon>Magnoliopsida</taxon>
        <taxon>eudicotyledons</taxon>
        <taxon>Gunneridae</taxon>
        <taxon>Pentapetalae</taxon>
        <taxon>rosids</taxon>
        <taxon>fabids</taxon>
        <taxon>Malpighiales</taxon>
        <taxon>Rhizophoraceae</taxon>
        <taxon>Rhizophora</taxon>
    </lineage>
</organism>
<name>A0A2P2PI53_RHIMU</name>
<proteinExistence type="predicted"/>
<keyword evidence="1" id="KW-0812">Transmembrane</keyword>
<accession>A0A2P2PI53</accession>
<reference evidence="2" key="1">
    <citation type="submission" date="2018-02" db="EMBL/GenBank/DDBJ databases">
        <title>Rhizophora mucronata_Transcriptome.</title>
        <authorList>
            <person name="Meera S.P."/>
            <person name="Sreeshan A."/>
            <person name="Augustine A."/>
        </authorList>
    </citation>
    <scope>NUCLEOTIDE SEQUENCE</scope>
    <source>
        <tissue evidence="2">Leaf</tissue>
    </source>
</reference>
<dbReference type="AlphaFoldDB" id="A0A2P2PI53"/>
<sequence length="48" mass="5613">MLLGLALVVILWWVGVYNMMLENMIRMVVLTLGFLIMTFFKLLLIEPL</sequence>
<keyword evidence="1" id="KW-1133">Transmembrane helix</keyword>
<evidence type="ECO:0000256" key="1">
    <source>
        <dbReference type="SAM" id="Phobius"/>
    </source>
</evidence>
<evidence type="ECO:0000313" key="2">
    <source>
        <dbReference type="EMBL" id="MBX54393.1"/>
    </source>
</evidence>
<protein>
    <submittedName>
        <fullName evidence="2">Uncharacterized protein</fullName>
    </submittedName>
</protein>
<keyword evidence="1" id="KW-0472">Membrane</keyword>